<evidence type="ECO:0000313" key="10">
    <source>
        <dbReference type="Proteomes" id="UP000005709"/>
    </source>
</evidence>
<evidence type="ECO:0000256" key="7">
    <source>
        <dbReference type="HAMAP-Rule" id="MF_00020"/>
    </source>
</evidence>
<dbReference type="Proteomes" id="UP000005709">
    <property type="component" value="Unassembled WGS sequence"/>
</dbReference>
<feature type="binding site" evidence="7">
    <location>
        <position position="14"/>
    </location>
    <ligand>
        <name>ATP</name>
        <dbReference type="ChEBI" id="CHEBI:30616"/>
    </ligand>
</feature>
<keyword evidence="10" id="KW-1185">Reference proteome</keyword>
<comment type="subcellular location">
    <subcellularLocation>
        <location evidence="7">Cytoplasm</location>
    </subcellularLocation>
</comment>
<evidence type="ECO:0000256" key="3">
    <source>
        <dbReference type="ARBA" id="ARBA00022741"/>
    </source>
</evidence>
<keyword evidence="6 7" id="KW-0460">Magnesium</keyword>
<gene>
    <name evidence="7 9" type="primary">ackA</name>
    <name evidence="9" type="ORF">CAMGR0001_1028</name>
</gene>
<dbReference type="OrthoDB" id="9802453at2"/>
<dbReference type="GO" id="GO:0006083">
    <property type="term" value="P:acetate metabolic process"/>
    <property type="evidence" value="ECO:0007669"/>
    <property type="project" value="TreeGrafter"/>
</dbReference>
<evidence type="ECO:0000313" key="9">
    <source>
        <dbReference type="EMBL" id="EEV18271.1"/>
    </source>
</evidence>
<evidence type="ECO:0000256" key="5">
    <source>
        <dbReference type="ARBA" id="ARBA00022840"/>
    </source>
</evidence>
<dbReference type="Gene3D" id="3.30.420.40">
    <property type="match status" value="2"/>
</dbReference>
<protein>
    <recommendedName>
        <fullName evidence="7">Acetate kinase</fullName>
        <ecNumber evidence="7">2.7.2.1</ecNumber>
    </recommendedName>
    <alternativeName>
        <fullName evidence="7">Acetokinase</fullName>
    </alternativeName>
</protein>
<dbReference type="STRING" id="824.CGRAC_1073"/>
<keyword evidence="4 7" id="KW-0418">Kinase</keyword>
<feature type="active site" description="Proton donor/acceptor" evidence="7">
    <location>
        <position position="147"/>
    </location>
</feature>
<evidence type="ECO:0000256" key="4">
    <source>
        <dbReference type="ARBA" id="ARBA00022777"/>
    </source>
</evidence>
<accession>C8PGN3</accession>
<dbReference type="PROSITE" id="PS01075">
    <property type="entry name" value="ACETATE_KINASE_1"/>
    <property type="match status" value="1"/>
</dbReference>
<dbReference type="PIRSF" id="PIRSF000722">
    <property type="entry name" value="Acetate_prop_kin"/>
    <property type="match status" value="1"/>
</dbReference>
<dbReference type="RefSeq" id="WP_005870640.1">
    <property type="nucleotide sequence ID" value="NZ_ACYG01000019.1"/>
</dbReference>
<dbReference type="AlphaFoldDB" id="C8PGN3"/>
<comment type="similarity">
    <text evidence="1 7 8">Belongs to the acetokinase family.</text>
</comment>
<feature type="site" description="Transition state stabilizer" evidence="7">
    <location>
        <position position="179"/>
    </location>
</feature>
<keyword evidence="3 7" id="KW-0547">Nucleotide-binding</keyword>
<feature type="binding site" evidence="7">
    <location>
        <position position="7"/>
    </location>
    <ligand>
        <name>Mg(2+)</name>
        <dbReference type="ChEBI" id="CHEBI:18420"/>
    </ligand>
</feature>
<keyword evidence="2 7" id="KW-0808">Transferase</keyword>
<dbReference type="eggNOG" id="COG0282">
    <property type="taxonomic scope" value="Bacteria"/>
</dbReference>
<reference evidence="9 10" key="1">
    <citation type="submission" date="2009-07" db="EMBL/GenBank/DDBJ databases">
        <authorList>
            <person name="Madupu R."/>
            <person name="Sebastian Y."/>
            <person name="Durkin A.S."/>
            <person name="Torralba M."/>
            <person name="Methe B."/>
            <person name="Sutton G.G."/>
            <person name="Strausberg R.L."/>
            <person name="Nelson K.E."/>
        </authorList>
    </citation>
    <scope>NUCLEOTIDE SEQUENCE [LARGE SCALE GENOMIC DNA]</scope>
    <source>
        <strain evidence="9 10">RM3268</strain>
    </source>
</reference>
<organism evidence="9 10">
    <name type="scientific">Campylobacter gracilis RM3268</name>
    <dbReference type="NCBI Taxonomy" id="553220"/>
    <lineage>
        <taxon>Bacteria</taxon>
        <taxon>Pseudomonadati</taxon>
        <taxon>Campylobacterota</taxon>
        <taxon>Epsilonproteobacteria</taxon>
        <taxon>Campylobacterales</taxon>
        <taxon>Campylobacteraceae</taxon>
        <taxon>Campylobacter</taxon>
    </lineage>
</organism>
<dbReference type="InterPro" id="IPR043129">
    <property type="entry name" value="ATPase_NBD"/>
</dbReference>
<sequence length="410" mass="44504">MDILVINSGSSSVKFKFHDMLNHACIASGLIEEIGSTHASGSINCANGRGIKVENEQIPNHETAIAIAIDLLKQSGVINDLTQVGGIGHRIVQGADYFDAPALIDEDVMAKIAELAPLAPLHNPANLAGIKSCLKIAPKIPNVAVFDTIFHQSIPPYAYMYALPYEFYEKYKVRRYGAHGTSHWFVSTMGAKFLRKKYENFNAITLHLGNGSSVSAIENGKCIDTSMGLTPLEGIIMGTRCGSIDPAIIPYIERVAGYNAQDMDVIMNKKSGLLGICGASDLRKVYEKMEGGEPRAKLAFEMLVYSVVKMIGAYYAVLGRVDALIFTGGIGENAPHFRQNVCEKLAHIGIEIDATKNAKNTGSIRNLSAVDSKIKTLVIPTNEELAIAEATVDTINKNSAQIDYQKYSEF</sequence>
<dbReference type="GO" id="GO:0000287">
    <property type="term" value="F:magnesium ion binding"/>
    <property type="evidence" value="ECO:0007669"/>
    <property type="project" value="UniProtKB-UniRule"/>
</dbReference>
<dbReference type="HAMAP" id="MF_00020">
    <property type="entry name" value="Acetate_kinase"/>
    <property type="match status" value="1"/>
</dbReference>
<keyword evidence="5 7" id="KW-0067">ATP-binding</keyword>
<dbReference type="PRINTS" id="PR00471">
    <property type="entry name" value="ACETATEKNASE"/>
</dbReference>
<feature type="binding site" evidence="7">
    <location>
        <begin position="281"/>
        <end position="283"/>
    </location>
    <ligand>
        <name>ATP</name>
        <dbReference type="ChEBI" id="CHEBI:30616"/>
    </ligand>
</feature>
<keyword evidence="7" id="KW-0963">Cytoplasm</keyword>
<evidence type="ECO:0000256" key="1">
    <source>
        <dbReference type="ARBA" id="ARBA00008748"/>
    </source>
</evidence>
<dbReference type="SUPFAM" id="SSF53067">
    <property type="entry name" value="Actin-like ATPase domain"/>
    <property type="match status" value="2"/>
</dbReference>
<dbReference type="GO" id="GO:0005524">
    <property type="term" value="F:ATP binding"/>
    <property type="evidence" value="ECO:0007669"/>
    <property type="project" value="UniProtKB-KW"/>
</dbReference>
<dbReference type="GO" id="GO:0006085">
    <property type="term" value="P:acetyl-CoA biosynthetic process"/>
    <property type="evidence" value="ECO:0007669"/>
    <property type="project" value="UniProtKB-UniRule"/>
</dbReference>
<comment type="subunit">
    <text evidence="7">Homodimer.</text>
</comment>
<feature type="binding site" evidence="7">
    <location>
        <begin position="329"/>
        <end position="333"/>
    </location>
    <ligand>
        <name>ATP</name>
        <dbReference type="ChEBI" id="CHEBI:30616"/>
    </ligand>
</feature>
<comment type="caution">
    <text evidence="9">The sequence shown here is derived from an EMBL/GenBank/DDBJ whole genome shotgun (WGS) entry which is preliminary data.</text>
</comment>
<comment type="catalytic activity">
    <reaction evidence="7">
        <text>acetate + ATP = acetyl phosphate + ADP</text>
        <dbReference type="Rhea" id="RHEA:11352"/>
        <dbReference type="ChEBI" id="CHEBI:22191"/>
        <dbReference type="ChEBI" id="CHEBI:30089"/>
        <dbReference type="ChEBI" id="CHEBI:30616"/>
        <dbReference type="ChEBI" id="CHEBI:456216"/>
        <dbReference type="EC" id="2.7.2.1"/>
    </reaction>
</comment>
<dbReference type="Pfam" id="PF00871">
    <property type="entry name" value="Acetate_kinase"/>
    <property type="match status" value="1"/>
</dbReference>
<evidence type="ECO:0000256" key="2">
    <source>
        <dbReference type="ARBA" id="ARBA00022679"/>
    </source>
</evidence>
<dbReference type="GO" id="GO:0008776">
    <property type="term" value="F:acetate kinase activity"/>
    <property type="evidence" value="ECO:0007669"/>
    <property type="project" value="UniProtKB-UniRule"/>
</dbReference>
<dbReference type="GO" id="GO:0005737">
    <property type="term" value="C:cytoplasm"/>
    <property type="evidence" value="ECO:0007669"/>
    <property type="project" value="UniProtKB-SubCell"/>
</dbReference>
<dbReference type="NCBIfam" id="TIGR00016">
    <property type="entry name" value="ackA"/>
    <property type="match status" value="1"/>
</dbReference>
<comment type="function">
    <text evidence="7">Catalyzes the formation of acetyl phosphate from acetate and ATP. Can also catalyze the reverse reaction.</text>
</comment>
<feature type="binding site" evidence="7">
    <location>
        <begin position="207"/>
        <end position="211"/>
    </location>
    <ligand>
        <name>ATP</name>
        <dbReference type="ChEBI" id="CHEBI:30616"/>
    </ligand>
</feature>
<dbReference type="CDD" id="cd24010">
    <property type="entry name" value="ASKHA_NBD_AcK_PK"/>
    <property type="match status" value="1"/>
</dbReference>
<name>C8PGN3_9BACT</name>
<feature type="binding site" evidence="7">
    <location>
        <position position="90"/>
    </location>
    <ligand>
        <name>substrate</name>
    </ligand>
</feature>
<dbReference type="InterPro" id="IPR000890">
    <property type="entry name" value="Aliphatic_acid_kin_short-chain"/>
</dbReference>
<proteinExistence type="inferred from homology"/>
<comment type="pathway">
    <text evidence="7">Metabolic intermediate biosynthesis; acetyl-CoA biosynthesis; acetyl-CoA from acetate: step 1/2.</text>
</comment>
<evidence type="ECO:0000256" key="8">
    <source>
        <dbReference type="RuleBase" id="RU003835"/>
    </source>
</evidence>
<dbReference type="InterPro" id="IPR004372">
    <property type="entry name" value="Ac/propionate_kinase"/>
</dbReference>
<feature type="binding site" evidence="7">
    <location>
        <position position="383"/>
    </location>
    <ligand>
        <name>Mg(2+)</name>
        <dbReference type="ChEBI" id="CHEBI:18420"/>
    </ligand>
</feature>
<dbReference type="EMBL" id="ACYG01000019">
    <property type="protein sequence ID" value="EEV18271.1"/>
    <property type="molecule type" value="Genomic_DNA"/>
</dbReference>
<comment type="cofactor">
    <cofactor evidence="7">
        <name>Mg(2+)</name>
        <dbReference type="ChEBI" id="CHEBI:18420"/>
    </cofactor>
    <cofactor evidence="7">
        <name>Mn(2+)</name>
        <dbReference type="ChEBI" id="CHEBI:29035"/>
    </cofactor>
    <text evidence="7">Mg(2+). Can also accept Mn(2+).</text>
</comment>
<dbReference type="PANTHER" id="PTHR21060">
    <property type="entry name" value="ACETATE KINASE"/>
    <property type="match status" value="1"/>
</dbReference>
<dbReference type="PANTHER" id="PTHR21060:SF15">
    <property type="entry name" value="ACETATE KINASE-RELATED"/>
    <property type="match status" value="1"/>
</dbReference>
<dbReference type="PROSITE" id="PS01076">
    <property type="entry name" value="ACETATE_KINASE_2"/>
    <property type="match status" value="1"/>
</dbReference>
<dbReference type="InterPro" id="IPR023865">
    <property type="entry name" value="Aliphatic_acid_kinase_CS"/>
</dbReference>
<evidence type="ECO:0000256" key="6">
    <source>
        <dbReference type="ARBA" id="ARBA00022842"/>
    </source>
</evidence>
<dbReference type="EC" id="2.7.2.1" evidence="7"/>
<keyword evidence="7" id="KW-0479">Metal-binding</keyword>
<dbReference type="UniPathway" id="UPA00340">
    <property type="reaction ID" value="UER00458"/>
</dbReference>
<feature type="site" description="Transition state stabilizer" evidence="7">
    <location>
        <position position="240"/>
    </location>
</feature>